<accession>A0AAV4RYU4</accession>
<gene>
    <name evidence="1" type="ORF">CEXT_30651</name>
</gene>
<reference evidence="1 2" key="1">
    <citation type="submission" date="2021-06" db="EMBL/GenBank/DDBJ databases">
        <title>Caerostris extrusa draft genome.</title>
        <authorList>
            <person name="Kono N."/>
            <person name="Arakawa K."/>
        </authorList>
    </citation>
    <scope>NUCLEOTIDE SEQUENCE [LARGE SCALE GENOMIC DNA]</scope>
</reference>
<dbReference type="Proteomes" id="UP001054945">
    <property type="component" value="Unassembled WGS sequence"/>
</dbReference>
<keyword evidence="2" id="KW-1185">Reference proteome</keyword>
<sequence length="135" mass="14741">MQGTEEVTYFNISHNRLTSLLQTCSNHGRSLKVRDSLPQPAAACRPALPHHPPQSHLSAIHAVSGFVLATDGMYCNSVNQCKPAALSLRLESAPGILVSQTGDLFENPRKTGEPSPSEFATIGFLFFSRKKWSAY</sequence>
<comment type="caution">
    <text evidence="1">The sequence shown here is derived from an EMBL/GenBank/DDBJ whole genome shotgun (WGS) entry which is preliminary data.</text>
</comment>
<dbReference type="EMBL" id="BPLR01008767">
    <property type="protein sequence ID" value="GIY27073.1"/>
    <property type="molecule type" value="Genomic_DNA"/>
</dbReference>
<evidence type="ECO:0000313" key="2">
    <source>
        <dbReference type="Proteomes" id="UP001054945"/>
    </source>
</evidence>
<name>A0AAV4RYU4_CAEEX</name>
<proteinExistence type="predicted"/>
<dbReference type="AlphaFoldDB" id="A0AAV4RYU4"/>
<evidence type="ECO:0000313" key="1">
    <source>
        <dbReference type="EMBL" id="GIY27073.1"/>
    </source>
</evidence>
<protein>
    <submittedName>
        <fullName evidence="1">Uncharacterized protein</fullName>
    </submittedName>
</protein>
<organism evidence="1 2">
    <name type="scientific">Caerostris extrusa</name>
    <name type="common">Bark spider</name>
    <name type="synonym">Caerostris bankana</name>
    <dbReference type="NCBI Taxonomy" id="172846"/>
    <lineage>
        <taxon>Eukaryota</taxon>
        <taxon>Metazoa</taxon>
        <taxon>Ecdysozoa</taxon>
        <taxon>Arthropoda</taxon>
        <taxon>Chelicerata</taxon>
        <taxon>Arachnida</taxon>
        <taxon>Araneae</taxon>
        <taxon>Araneomorphae</taxon>
        <taxon>Entelegynae</taxon>
        <taxon>Araneoidea</taxon>
        <taxon>Araneidae</taxon>
        <taxon>Caerostris</taxon>
    </lineage>
</organism>